<evidence type="ECO:0000313" key="1">
    <source>
        <dbReference type="EMBL" id="HIW92950.1"/>
    </source>
</evidence>
<gene>
    <name evidence="1" type="ORF">H9868_00240</name>
</gene>
<dbReference type="Proteomes" id="UP000824192">
    <property type="component" value="Unassembled WGS sequence"/>
</dbReference>
<evidence type="ECO:0000313" key="2">
    <source>
        <dbReference type="Proteomes" id="UP000824192"/>
    </source>
</evidence>
<accession>A0A9D1RSW3</accession>
<proteinExistence type="predicted"/>
<feature type="non-terminal residue" evidence="1">
    <location>
        <position position="1"/>
    </location>
</feature>
<dbReference type="EMBL" id="DXGA01000005">
    <property type="protein sequence ID" value="HIW92950.1"/>
    <property type="molecule type" value="Genomic_DNA"/>
</dbReference>
<reference evidence="1" key="2">
    <citation type="submission" date="2021-04" db="EMBL/GenBank/DDBJ databases">
        <authorList>
            <person name="Gilroy R."/>
        </authorList>
    </citation>
    <scope>NUCLEOTIDE SEQUENCE</scope>
    <source>
        <strain evidence="1">ChiGjej6B6-1540</strain>
    </source>
</reference>
<sequence length="63" mass="6939">QPFFSLTKKFLEQTKKIVIVVLYDKIENKTTMRKKGALYGKCIHAGIPAEAGQGCGAAVRTQL</sequence>
<name>A0A9D1RSW3_9FIRM</name>
<dbReference type="AlphaFoldDB" id="A0A9D1RSW3"/>
<reference evidence="1" key="1">
    <citation type="journal article" date="2021" name="PeerJ">
        <title>Extensive microbial diversity within the chicken gut microbiome revealed by metagenomics and culture.</title>
        <authorList>
            <person name="Gilroy R."/>
            <person name="Ravi A."/>
            <person name="Getino M."/>
            <person name="Pursley I."/>
            <person name="Horton D.L."/>
            <person name="Alikhan N.F."/>
            <person name="Baker D."/>
            <person name="Gharbi K."/>
            <person name="Hall N."/>
            <person name="Watson M."/>
            <person name="Adriaenssens E.M."/>
            <person name="Foster-Nyarko E."/>
            <person name="Jarju S."/>
            <person name="Secka A."/>
            <person name="Antonio M."/>
            <person name="Oren A."/>
            <person name="Chaudhuri R.R."/>
            <person name="La Ragione R."/>
            <person name="Hildebrand F."/>
            <person name="Pallen M.J."/>
        </authorList>
    </citation>
    <scope>NUCLEOTIDE SEQUENCE</scope>
    <source>
        <strain evidence="1">ChiGjej6B6-1540</strain>
    </source>
</reference>
<organism evidence="1 2">
    <name type="scientific">Candidatus Flavonifractor merdipullorum</name>
    <dbReference type="NCBI Taxonomy" id="2838590"/>
    <lineage>
        <taxon>Bacteria</taxon>
        <taxon>Bacillati</taxon>
        <taxon>Bacillota</taxon>
        <taxon>Clostridia</taxon>
        <taxon>Eubacteriales</taxon>
        <taxon>Oscillospiraceae</taxon>
        <taxon>Flavonifractor</taxon>
    </lineage>
</organism>
<protein>
    <submittedName>
        <fullName evidence="1">Uncharacterized protein</fullName>
    </submittedName>
</protein>
<comment type="caution">
    <text evidence="1">The sequence shown here is derived from an EMBL/GenBank/DDBJ whole genome shotgun (WGS) entry which is preliminary data.</text>
</comment>